<proteinExistence type="predicted"/>
<dbReference type="InterPro" id="IPR036844">
    <property type="entry name" value="Hint_dom_sf"/>
</dbReference>
<comment type="caution">
    <text evidence="2">The sequence shown here is derived from an EMBL/GenBank/DDBJ whole genome shotgun (WGS) entry which is preliminary data.</text>
</comment>
<dbReference type="Pfam" id="PF13403">
    <property type="entry name" value="Hint_2"/>
    <property type="match status" value="1"/>
</dbReference>
<sequence>MGTGGRSVSRPGVGQGIFAIPAAHCEIDGVRGAPCGDIFIGSTWRWKGGAARIDGPSGLLRLDGALGADEVQEGARRAVRKLLGDLVPPVSLRPQTDMTAPVAGFTVTDGQARYAIGFAAGGALLTVTGALPPRDRDLTVIDRQGALPASHLPGAAGGAICFTPGTRILTPDGTCPVEEIAPGQTILTRDNGPQEVLWTGQHRLGGARLFAMPHLRPIRLRAGALATGIPDGDLIVSPEHRLLVTGASARALFGETEVLVEARDLLDDRRVTVEHGLTEVRYIHLLTARHQVIWANGVATETFHPARADLTLIDPAARDALLSVAPGIGADPAAYGADARRCLTRPEAAILTHRP</sequence>
<dbReference type="InterPro" id="IPR028992">
    <property type="entry name" value="Hedgehog/Intein_dom"/>
</dbReference>
<accession>A0A2S8S9J5</accession>
<evidence type="ECO:0000313" key="2">
    <source>
        <dbReference type="EMBL" id="PQV57443.1"/>
    </source>
</evidence>
<dbReference type="RefSeq" id="WP_105513699.1">
    <property type="nucleotide sequence ID" value="NZ_PVEP01000002.1"/>
</dbReference>
<gene>
    <name evidence="2" type="ORF">LX70_01247</name>
</gene>
<organism evidence="2 3">
    <name type="scientific">Albidovulum denitrificans</name>
    <dbReference type="NCBI Taxonomy" id="404881"/>
    <lineage>
        <taxon>Bacteria</taxon>
        <taxon>Pseudomonadati</taxon>
        <taxon>Pseudomonadota</taxon>
        <taxon>Alphaproteobacteria</taxon>
        <taxon>Rhodobacterales</taxon>
        <taxon>Paracoccaceae</taxon>
        <taxon>Albidovulum</taxon>
    </lineage>
</organism>
<dbReference type="InterPro" id="IPR006141">
    <property type="entry name" value="Intein_N"/>
</dbReference>
<dbReference type="GO" id="GO:0016539">
    <property type="term" value="P:intein-mediated protein splicing"/>
    <property type="evidence" value="ECO:0007669"/>
    <property type="project" value="InterPro"/>
</dbReference>
<dbReference type="SUPFAM" id="SSF51294">
    <property type="entry name" value="Hedgehog/intein (Hint) domain"/>
    <property type="match status" value="1"/>
</dbReference>
<feature type="domain" description="Hedgehog/Intein (Hint)" evidence="1">
    <location>
        <begin position="160"/>
        <end position="306"/>
    </location>
</feature>
<reference evidence="2 3" key="1">
    <citation type="submission" date="2018-02" db="EMBL/GenBank/DDBJ databases">
        <title>Genomic Encyclopedia of Archaeal and Bacterial Type Strains, Phase II (KMG-II): from individual species to whole genera.</title>
        <authorList>
            <person name="Goeker M."/>
        </authorList>
    </citation>
    <scope>NUCLEOTIDE SEQUENCE [LARGE SCALE GENOMIC DNA]</scope>
    <source>
        <strain evidence="2 3">DSM 18921</strain>
    </source>
</reference>
<dbReference type="OrthoDB" id="6305173at2"/>
<evidence type="ECO:0000313" key="3">
    <source>
        <dbReference type="Proteomes" id="UP000238338"/>
    </source>
</evidence>
<dbReference type="PROSITE" id="PS50817">
    <property type="entry name" value="INTEIN_N_TER"/>
    <property type="match status" value="1"/>
</dbReference>
<dbReference type="EMBL" id="PVEP01000002">
    <property type="protein sequence ID" value="PQV57443.1"/>
    <property type="molecule type" value="Genomic_DNA"/>
</dbReference>
<dbReference type="Gene3D" id="2.170.16.10">
    <property type="entry name" value="Hedgehog/Intein (Hint) domain"/>
    <property type="match status" value="1"/>
</dbReference>
<evidence type="ECO:0000259" key="1">
    <source>
        <dbReference type="Pfam" id="PF13403"/>
    </source>
</evidence>
<keyword evidence="3" id="KW-1185">Reference proteome</keyword>
<dbReference type="Proteomes" id="UP000238338">
    <property type="component" value="Unassembled WGS sequence"/>
</dbReference>
<dbReference type="CDD" id="cd00081">
    <property type="entry name" value="Hint"/>
    <property type="match status" value="1"/>
</dbReference>
<protein>
    <submittedName>
        <fullName evidence="2">Intein</fullName>
    </submittedName>
</protein>
<dbReference type="AlphaFoldDB" id="A0A2S8S9J5"/>
<name>A0A2S8S9J5_9RHOB</name>